<dbReference type="PANTHER" id="PTHR47957">
    <property type="entry name" value="ATP-DEPENDENT HELICASE HRQ1"/>
    <property type="match status" value="1"/>
</dbReference>
<dbReference type="AlphaFoldDB" id="A0AAE3JLC3"/>
<gene>
    <name evidence="5" type="ORF">K7J14_08220</name>
</gene>
<dbReference type="CDD" id="cd18797">
    <property type="entry name" value="SF2_C_Hrq"/>
    <property type="match status" value="1"/>
</dbReference>
<dbReference type="InterPro" id="IPR018973">
    <property type="entry name" value="MZB"/>
</dbReference>
<sequence length="778" mass="85346">MTTEDSLSRILSDPAFAPYIGNIQKIPAKDGILVPFPENLDPRLEESCRDRGMKQLYSHQRESWASVRGGSHTVIVTPTASGKTLCYNLPVMQTLLENPDARALYLFPTKALSQDQQNEINGMVGNVERGGGLEGSRIPLRVCIYDGDTPQSLRNDARDKGRIIISNPDMLHSGVLPNHTRWIRFFSNLKFIVIDEMHMYRGIFGSHMANLLRRLLRVARFYGSEPVFILCSATIGNPGELAEKLIGAPVNLIDKNGAPSGEKTVILYNPPLVDAVQGIRRSVMNESQRWALSFLKAGIKTILFAHSRVKTEVIASYINDSLANVFNQNHGITVVPYRGGLLPLERRKIEKGLREGDIQGVVSTNALELGIDIGGLDAAVVAGFPGSFSSFWQQAGRAGRRRGASVAVFIASASPLDQYIMNHPDYFFARPQETAWLDPDNPYVISDHIKCAAFELPFTDAELERGGFPETAATEILEYLQEDGILRHTGGRWHWSDRSYPAEAVSLRSATADNVVVVDMTKGRNAVIGEMDRPSARELLFPRAIYIHLGRQYVVTSLDIPNRRAEVEETEVNYYTDAVVKTDIKVLSEDERIEPAPQGSEVILGDLLVRTQVSKFKKIRFHTHENIGFGEIALDAEEHETRGMIILMPEAPDSPLYPPGYAELDEAARAEALSGIGSILRSVAPFFLLCDRRDIGFAPRVRDPHFGCPALYVFDSAPGGSGLSEALSLRLPEVFAAASERARTCGCDSGCPSCIGVLATGAEVKSAAVSLLAALSGS</sequence>
<dbReference type="PROSITE" id="PS51194">
    <property type="entry name" value="HELICASE_CTER"/>
    <property type="match status" value="1"/>
</dbReference>
<keyword evidence="2" id="KW-0067">ATP-binding</keyword>
<dbReference type="RefSeq" id="WP_230755168.1">
    <property type="nucleotide sequence ID" value="NZ_JAINWA010000003.1"/>
</dbReference>
<dbReference type="Pfam" id="PF00271">
    <property type="entry name" value="Helicase_C"/>
    <property type="match status" value="1"/>
</dbReference>
<dbReference type="Pfam" id="PF22982">
    <property type="entry name" value="WHD_HRQ1"/>
    <property type="match status" value="1"/>
</dbReference>
<keyword evidence="5" id="KW-0378">Hydrolase</keyword>
<dbReference type="GO" id="GO:0043138">
    <property type="term" value="F:3'-5' DNA helicase activity"/>
    <property type="evidence" value="ECO:0007669"/>
    <property type="project" value="TreeGrafter"/>
</dbReference>
<dbReference type="GO" id="GO:0036297">
    <property type="term" value="P:interstrand cross-link repair"/>
    <property type="evidence" value="ECO:0007669"/>
    <property type="project" value="TreeGrafter"/>
</dbReference>
<keyword evidence="5" id="KW-0347">Helicase</keyword>
<accession>A0AAE3JLC3</accession>
<dbReference type="Proteomes" id="UP001198163">
    <property type="component" value="Unassembled WGS sequence"/>
</dbReference>
<reference evidence="5" key="1">
    <citation type="submission" date="2021-08" db="EMBL/GenBank/DDBJ databases">
        <title>Comparative analyses of Brucepasteria parasyntrophica and Teretinema zuelzerae.</title>
        <authorList>
            <person name="Song Y."/>
            <person name="Brune A."/>
        </authorList>
    </citation>
    <scope>NUCLEOTIDE SEQUENCE</scope>
    <source>
        <strain evidence="5">DSM 1903</strain>
    </source>
</reference>
<dbReference type="CDD" id="cd17923">
    <property type="entry name" value="DEXHc_Hrq1-like"/>
    <property type="match status" value="1"/>
</dbReference>
<keyword evidence="6" id="KW-1185">Reference proteome</keyword>
<dbReference type="SMART" id="SM00487">
    <property type="entry name" value="DEXDc"/>
    <property type="match status" value="1"/>
</dbReference>
<evidence type="ECO:0000256" key="1">
    <source>
        <dbReference type="ARBA" id="ARBA00022741"/>
    </source>
</evidence>
<protein>
    <submittedName>
        <fullName evidence="5">DEAD/DEAH box helicase</fullName>
    </submittedName>
</protein>
<dbReference type="Gene3D" id="3.40.50.300">
    <property type="entry name" value="P-loop containing nucleotide triphosphate hydrolases"/>
    <property type="match status" value="2"/>
</dbReference>
<dbReference type="EMBL" id="JAINWA010000003">
    <property type="protein sequence ID" value="MCD1654689.1"/>
    <property type="molecule type" value="Genomic_DNA"/>
</dbReference>
<dbReference type="InterPro" id="IPR027417">
    <property type="entry name" value="P-loop_NTPase"/>
</dbReference>
<feature type="domain" description="Helicase ATP-binding" evidence="3">
    <location>
        <begin position="64"/>
        <end position="253"/>
    </location>
</feature>
<dbReference type="SMART" id="SM00490">
    <property type="entry name" value="HELICc"/>
    <property type="match status" value="1"/>
</dbReference>
<feature type="domain" description="Helicase C-terminal" evidence="4">
    <location>
        <begin position="287"/>
        <end position="464"/>
    </location>
</feature>
<evidence type="ECO:0000313" key="6">
    <source>
        <dbReference type="Proteomes" id="UP001198163"/>
    </source>
</evidence>
<dbReference type="SUPFAM" id="SSF52540">
    <property type="entry name" value="P-loop containing nucleoside triphosphate hydrolases"/>
    <property type="match status" value="1"/>
</dbReference>
<name>A0AAE3JLC3_9SPIR</name>
<dbReference type="PANTHER" id="PTHR47957:SF3">
    <property type="entry name" value="ATP-DEPENDENT HELICASE HRQ1"/>
    <property type="match status" value="1"/>
</dbReference>
<dbReference type="InterPro" id="IPR055227">
    <property type="entry name" value="HRQ1_WHD"/>
</dbReference>
<dbReference type="PROSITE" id="PS51192">
    <property type="entry name" value="HELICASE_ATP_BIND_1"/>
    <property type="match status" value="1"/>
</dbReference>
<keyword evidence="1" id="KW-0547">Nucleotide-binding</keyword>
<comment type="caution">
    <text evidence="5">The sequence shown here is derived from an EMBL/GenBank/DDBJ whole genome shotgun (WGS) entry which is preliminary data.</text>
</comment>
<dbReference type="InterPro" id="IPR001650">
    <property type="entry name" value="Helicase_C-like"/>
</dbReference>
<dbReference type="InterPro" id="IPR014001">
    <property type="entry name" value="Helicase_ATP-bd"/>
</dbReference>
<dbReference type="GO" id="GO:0005524">
    <property type="term" value="F:ATP binding"/>
    <property type="evidence" value="ECO:0007669"/>
    <property type="project" value="UniProtKB-KW"/>
</dbReference>
<proteinExistence type="predicted"/>
<dbReference type="Pfam" id="PF00270">
    <property type="entry name" value="DEAD"/>
    <property type="match status" value="1"/>
</dbReference>
<evidence type="ECO:0000313" key="5">
    <source>
        <dbReference type="EMBL" id="MCD1654689.1"/>
    </source>
</evidence>
<evidence type="ECO:0000259" key="3">
    <source>
        <dbReference type="PROSITE" id="PS51192"/>
    </source>
</evidence>
<organism evidence="5 6">
    <name type="scientific">Teretinema zuelzerae</name>
    <dbReference type="NCBI Taxonomy" id="156"/>
    <lineage>
        <taxon>Bacteria</taxon>
        <taxon>Pseudomonadati</taxon>
        <taxon>Spirochaetota</taxon>
        <taxon>Spirochaetia</taxon>
        <taxon>Spirochaetales</taxon>
        <taxon>Treponemataceae</taxon>
        <taxon>Teretinema</taxon>
    </lineage>
</organism>
<evidence type="ECO:0000259" key="4">
    <source>
        <dbReference type="PROSITE" id="PS51194"/>
    </source>
</evidence>
<dbReference type="Pfam" id="PF09369">
    <property type="entry name" value="MZB"/>
    <property type="match status" value="1"/>
</dbReference>
<dbReference type="GO" id="GO:0006289">
    <property type="term" value="P:nucleotide-excision repair"/>
    <property type="evidence" value="ECO:0007669"/>
    <property type="project" value="TreeGrafter"/>
</dbReference>
<evidence type="ECO:0000256" key="2">
    <source>
        <dbReference type="ARBA" id="ARBA00022840"/>
    </source>
</evidence>
<dbReference type="InterPro" id="IPR011545">
    <property type="entry name" value="DEAD/DEAH_box_helicase_dom"/>
</dbReference>
<dbReference type="GO" id="GO:0003676">
    <property type="term" value="F:nucleic acid binding"/>
    <property type="evidence" value="ECO:0007669"/>
    <property type="project" value="InterPro"/>
</dbReference>